<keyword evidence="2 5" id="KW-0812">Transmembrane</keyword>
<feature type="transmembrane region" description="Helical" evidence="5">
    <location>
        <begin position="500"/>
        <end position="519"/>
    </location>
</feature>
<feature type="transmembrane region" description="Helical" evidence="5">
    <location>
        <begin position="231"/>
        <end position="249"/>
    </location>
</feature>
<accession>A0A1M6L8B8</accession>
<evidence type="ECO:0000256" key="1">
    <source>
        <dbReference type="ARBA" id="ARBA00004141"/>
    </source>
</evidence>
<keyword evidence="3 5" id="KW-1133">Transmembrane helix</keyword>
<dbReference type="STRING" id="1168035.SAMN05444280_1262"/>
<evidence type="ECO:0000259" key="6">
    <source>
        <dbReference type="Pfam" id="PF04932"/>
    </source>
</evidence>
<comment type="subcellular location">
    <subcellularLocation>
        <location evidence="1">Membrane</location>
        <topology evidence="1">Multi-pass membrane protein</topology>
    </subcellularLocation>
</comment>
<dbReference type="EMBL" id="FQZE01000026">
    <property type="protein sequence ID" value="SHJ67447.1"/>
    <property type="molecule type" value="Genomic_DNA"/>
</dbReference>
<feature type="transmembrane region" description="Helical" evidence="5">
    <location>
        <begin position="206"/>
        <end position="224"/>
    </location>
</feature>
<proteinExistence type="predicted"/>
<evidence type="ECO:0000313" key="7">
    <source>
        <dbReference type="EMBL" id="SHJ67447.1"/>
    </source>
</evidence>
<sequence length="529" mass="61944">MTEKIHKRREDLFFFLLLLTAAVFPYSEALVSITIGLLLFQALAFRSWNHPTVKKRSLKIVLFPFSIFGIYIVGTLFTNDFSFALYELKKVIFWLVVPLAVILSPQLPDKKLYRVLGIFVLSVTIASFIITGKIILNDHFQFNGFRSLSIISHIRFSFQVVLSLIIVAWFILKFKQLKFSFNPIFLFALFIWLVVFLFLLKSLLGIISFLGTAGIALIFYILKLKSRQMKYFLIAALLSIVLVPVLYTARVYTDYFDFKDYDPKSVETKTHAGNRYRHNFSEHARENGYLVYVYICQEELRQEWNKHSEIKYGDNLNGYPLSSTLIRYLTSLGYRKDSVGVSRLTPKDIKLIEQGVTNHKFDNRFFSIYPRIYETIWELDNYFRTGNPNNKSLAQRIEYIKASLFIIKENPWFGIGTGNWVNEYNKVYDQMDSKLDDEKRGPSHNQYLNYMVKFGIIGFLWILFAILYPVFLLGHRRNFIFVCFLIAIAFANLGDANLETHMGLSFFSFFYFLFLWNSTTEMKSSIVKR</sequence>
<organism evidence="7 8">
    <name type="scientific">Tangfeifania diversioriginum</name>
    <dbReference type="NCBI Taxonomy" id="1168035"/>
    <lineage>
        <taxon>Bacteria</taxon>
        <taxon>Pseudomonadati</taxon>
        <taxon>Bacteroidota</taxon>
        <taxon>Bacteroidia</taxon>
        <taxon>Marinilabiliales</taxon>
        <taxon>Prolixibacteraceae</taxon>
        <taxon>Tangfeifania</taxon>
    </lineage>
</organism>
<dbReference type="Pfam" id="PF04932">
    <property type="entry name" value="Wzy_C"/>
    <property type="match status" value="1"/>
</dbReference>
<feature type="transmembrane region" description="Helical" evidence="5">
    <location>
        <begin position="179"/>
        <end position="200"/>
    </location>
</feature>
<dbReference type="PANTHER" id="PTHR37422:SF13">
    <property type="entry name" value="LIPOPOLYSACCHARIDE BIOSYNTHESIS PROTEIN PA4999-RELATED"/>
    <property type="match status" value="1"/>
</dbReference>
<dbReference type="InterPro" id="IPR007016">
    <property type="entry name" value="O-antigen_ligase-rel_domated"/>
</dbReference>
<keyword evidence="8" id="KW-1185">Reference proteome</keyword>
<dbReference type="GO" id="GO:0016020">
    <property type="term" value="C:membrane"/>
    <property type="evidence" value="ECO:0007669"/>
    <property type="project" value="UniProtKB-SubCell"/>
</dbReference>
<name>A0A1M6L8B8_9BACT</name>
<feature type="domain" description="O-antigen ligase-related" evidence="6">
    <location>
        <begin position="371"/>
        <end position="461"/>
    </location>
</feature>
<dbReference type="PANTHER" id="PTHR37422">
    <property type="entry name" value="TEICHURONIC ACID BIOSYNTHESIS PROTEIN TUAE"/>
    <property type="match status" value="1"/>
</dbReference>
<reference evidence="7 8" key="1">
    <citation type="submission" date="2016-11" db="EMBL/GenBank/DDBJ databases">
        <authorList>
            <person name="Jaros S."/>
            <person name="Januszkiewicz K."/>
            <person name="Wedrychowicz H."/>
        </authorList>
    </citation>
    <scope>NUCLEOTIDE SEQUENCE [LARGE SCALE GENOMIC DNA]</scope>
    <source>
        <strain evidence="7 8">DSM 27063</strain>
    </source>
</reference>
<keyword evidence="4 5" id="KW-0472">Membrane</keyword>
<keyword evidence="7" id="KW-0436">Ligase</keyword>
<evidence type="ECO:0000256" key="4">
    <source>
        <dbReference type="ARBA" id="ARBA00023136"/>
    </source>
</evidence>
<dbReference type="Proteomes" id="UP000184050">
    <property type="component" value="Unassembled WGS sequence"/>
</dbReference>
<protein>
    <submittedName>
        <fullName evidence="7">O-Antigen ligase</fullName>
    </submittedName>
</protein>
<dbReference type="GO" id="GO:0016874">
    <property type="term" value="F:ligase activity"/>
    <property type="evidence" value="ECO:0007669"/>
    <property type="project" value="UniProtKB-KW"/>
</dbReference>
<evidence type="ECO:0000256" key="3">
    <source>
        <dbReference type="ARBA" id="ARBA00022989"/>
    </source>
</evidence>
<feature type="transmembrane region" description="Helical" evidence="5">
    <location>
        <begin position="478"/>
        <end position="494"/>
    </location>
</feature>
<feature type="transmembrane region" description="Helical" evidence="5">
    <location>
        <begin position="450"/>
        <end position="471"/>
    </location>
</feature>
<dbReference type="AlphaFoldDB" id="A0A1M6L8B8"/>
<feature type="transmembrane region" description="Helical" evidence="5">
    <location>
        <begin position="60"/>
        <end position="77"/>
    </location>
</feature>
<dbReference type="InterPro" id="IPR051533">
    <property type="entry name" value="WaaL-like"/>
</dbReference>
<dbReference type="OrthoDB" id="1093278at2"/>
<evidence type="ECO:0000256" key="2">
    <source>
        <dbReference type="ARBA" id="ARBA00022692"/>
    </source>
</evidence>
<gene>
    <name evidence="7" type="ORF">SAMN05444280_1262</name>
</gene>
<evidence type="ECO:0000256" key="5">
    <source>
        <dbReference type="SAM" id="Phobius"/>
    </source>
</evidence>
<evidence type="ECO:0000313" key="8">
    <source>
        <dbReference type="Proteomes" id="UP000184050"/>
    </source>
</evidence>
<feature type="transmembrane region" description="Helical" evidence="5">
    <location>
        <begin position="12"/>
        <end position="40"/>
    </location>
</feature>
<feature type="transmembrane region" description="Helical" evidence="5">
    <location>
        <begin position="115"/>
        <end position="136"/>
    </location>
</feature>
<feature type="transmembrane region" description="Helical" evidence="5">
    <location>
        <begin position="156"/>
        <end position="172"/>
    </location>
</feature>